<organism evidence="2 3">
    <name type="scientific">Phytopseudomonas seleniipraecipitans</name>
    <dbReference type="NCBI Taxonomy" id="640205"/>
    <lineage>
        <taxon>Bacteria</taxon>
        <taxon>Pseudomonadati</taxon>
        <taxon>Pseudomonadota</taxon>
        <taxon>Gammaproteobacteria</taxon>
        <taxon>Pseudomonadales</taxon>
        <taxon>Pseudomonadaceae</taxon>
        <taxon>Phytopseudomonas</taxon>
    </lineage>
</organism>
<evidence type="ECO:0000313" key="3">
    <source>
        <dbReference type="Proteomes" id="UP000243378"/>
    </source>
</evidence>
<dbReference type="Proteomes" id="UP000243378">
    <property type="component" value="Unassembled WGS sequence"/>
</dbReference>
<evidence type="ECO:0000259" key="1">
    <source>
        <dbReference type="Pfam" id="PF00535"/>
    </source>
</evidence>
<reference evidence="2 3" key="1">
    <citation type="submission" date="2016-10" db="EMBL/GenBank/DDBJ databases">
        <authorList>
            <person name="de Groot N.N."/>
        </authorList>
    </citation>
    <scope>NUCLEOTIDE SEQUENCE [LARGE SCALE GENOMIC DNA]</scope>
    <source>
        <strain evidence="2 3">LMG 25475</strain>
    </source>
</reference>
<dbReference type="InterPro" id="IPR029044">
    <property type="entry name" value="Nucleotide-diphossugar_trans"/>
</dbReference>
<dbReference type="AlphaFoldDB" id="A0A1G7PSG4"/>
<sequence>MSGSTAITIVIPAYNYANTLGRTVRSVVPQMNDDDELLIIDDGSKDHTPQVIEALKVEFPGRFTALRKDNGGLASVRNLGIEMARHDWLIFLDADDEMAPGSLALIRAHLAANAESRMVIGGHWSVDQAGRRRQHSPDKLPQTPIQRVKSYLLDKTLSISNGACVMHRSIFQVGNYPERFRNAEDIPVFAQTLAAYPVTLLPEPLAMIHKHSDSLRHDFGSSLAGGVELVDEVFGRLPAELQQLRAAFYQQRCLSLFRSACLAGDPVAAKQFYCQAVTSDWRVLLKLSYLRKAIRLWMGRLDG</sequence>
<keyword evidence="2" id="KW-0808">Transferase</keyword>
<dbReference type="EMBL" id="FNBM01000005">
    <property type="protein sequence ID" value="SDF89185.1"/>
    <property type="molecule type" value="Genomic_DNA"/>
</dbReference>
<gene>
    <name evidence="2" type="ORF">SAMN05216381_2657</name>
</gene>
<dbReference type="OrthoDB" id="9802649at2"/>
<dbReference type="InterPro" id="IPR001173">
    <property type="entry name" value="Glyco_trans_2-like"/>
</dbReference>
<name>A0A1G7PSG4_9GAMM</name>
<evidence type="ECO:0000313" key="2">
    <source>
        <dbReference type="EMBL" id="SDF89185.1"/>
    </source>
</evidence>
<feature type="domain" description="Glycosyltransferase 2-like" evidence="1">
    <location>
        <begin position="8"/>
        <end position="171"/>
    </location>
</feature>
<dbReference type="CDD" id="cd00761">
    <property type="entry name" value="Glyco_tranf_GTA_type"/>
    <property type="match status" value="1"/>
</dbReference>
<protein>
    <submittedName>
        <fullName evidence="2">Glycosyl transferase family 2</fullName>
    </submittedName>
</protein>
<dbReference type="InterPro" id="IPR050834">
    <property type="entry name" value="Glycosyltransf_2"/>
</dbReference>
<dbReference type="SUPFAM" id="SSF53448">
    <property type="entry name" value="Nucleotide-diphospho-sugar transferases"/>
    <property type="match status" value="1"/>
</dbReference>
<dbReference type="RefSeq" id="WP_092368707.1">
    <property type="nucleotide sequence ID" value="NZ_FNBM01000005.1"/>
</dbReference>
<dbReference type="PANTHER" id="PTHR43685:SF2">
    <property type="entry name" value="GLYCOSYLTRANSFERASE 2-LIKE DOMAIN-CONTAINING PROTEIN"/>
    <property type="match status" value="1"/>
</dbReference>
<dbReference type="Pfam" id="PF00535">
    <property type="entry name" value="Glycos_transf_2"/>
    <property type="match status" value="1"/>
</dbReference>
<accession>A0A1G7PSG4</accession>
<proteinExistence type="predicted"/>
<dbReference type="STRING" id="640205.SAMN05216381_2657"/>
<dbReference type="GO" id="GO:0016740">
    <property type="term" value="F:transferase activity"/>
    <property type="evidence" value="ECO:0007669"/>
    <property type="project" value="UniProtKB-KW"/>
</dbReference>
<dbReference type="PANTHER" id="PTHR43685">
    <property type="entry name" value="GLYCOSYLTRANSFERASE"/>
    <property type="match status" value="1"/>
</dbReference>
<dbReference type="Gene3D" id="3.90.550.10">
    <property type="entry name" value="Spore Coat Polysaccharide Biosynthesis Protein SpsA, Chain A"/>
    <property type="match status" value="1"/>
</dbReference>